<dbReference type="AlphaFoldDB" id="A0ABD3PLD7"/>
<evidence type="ECO:0000256" key="4">
    <source>
        <dbReference type="ARBA" id="ARBA00022801"/>
    </source>
</evidence>
<feature type="domain" description="Glycosyl hydrolase family 81 N-terminal" evidence="11">
    <location>
        <begin position="429"/>
        <end position="514"/>
    </location>
</feature>
<accession>A0ABD3PLD7</accession>
<evidence type="ECO:0000256" key="6">
    <source>
        <dbReference type="ARBA" id="ARBA00023295"/>
    </source>
</evidence>
<comment type="catalytic activity">
    <reaction evidence="1">
        <text>Hydrolysis of (1-&gt;3)-beta-D-glucosidic linkages in (1-&gt;3)-beta-D-glucans.</text>
        <dbReference type="EC" id="3.2.1.39"/>
    </reaction>
</comment>
<sequence>MGIIGSDLSTKGLLFCIGLAVGVGLCFIAWVAYDVEVTSKSGGASVAPSSLDGAWFGVPYTKIDRESFGDPVSNIMDVGRIPKEDEDPRPPPKLPQDQTATIDGDLQINQSHSFGCILDQPRHAPSEWKGVSVADEKPPLTPSSRTRISSKWSSLVNCRRPILPPVASPSQTIQDEFAPDITLDPWRRSTPDTAVQFDSRSVTLRFYSAILSTLYSGLFAELRALSDFNDILCPRPFRREKQRSSNRNMARNQISTDIVVGFFSLSSSCFTATAEAGFVTQQQIRRRKESHHWCSICCYEEGRFDVACIYIGTRTQCDRYNPEKYTGVIRLALIPPTLLNSAASNSDGSSVTKSLDVGHLSSSSGVKRLIYHAGTYPVKGAVSWDFRSGTRSPLASFSSPKISVNKAHGRRAIEQNVTKHRMTADSPKDNNIGTIIFSFDTNHMTASSPSTNVPLLMLALPHHAASISSAEALLLRRDDFDLTYHSIKGQMVPVVGNTWSYEEELTSIGFGNDPMPSSSLSATGTSATSQHYSNHESTAISALDQSIRDLILNTVESDLKVNLPDLSSGAYSFGKQIARLAQLAHIAEVVGAANMIEIDTEVNRIKNKTEIDLDQSPISSSMPPPLDTAPSKSSSPDARTTTTTTTTTTTATTGAAARAFALLEKYLIMWLAGGSDERLVYDAQLGGILSKVGTEDINADFGNGRYNDHHFHYGYVLFASAILGRANPQFVSQYGLFVDALFYDVAHNGFGNDNIFFPLARHKSWFDGHSFASGLFPFADGKSQESSSEAVNCYYGAYLWSRVRWGGKSDRKMVDYARLLLATEMTGAKTYWHMMPPEEIKSGEGNDSTSASSDGAAPVAYNPLFRKNFMVGNLGMTDVTCTTWFGTENIYVHLINFMPVTPMTSELFDKGYVRGERSVLSSNNSLEIAWKGYSICNEAIIYPNKAWTEAQSLVSTQLDPGISKSQVLFWVSTREDFSPATTAEVSFKNDHGEKEMPTHPATRDSISSASCSSYLNCLAAKLQGSCCPTDDGIMLGCCS</sequence>
<keyword evidence="5" id="KW-0119">Carbohydrate metabolism</keyword>
<feature type="transmembrane region" description="Helical" evidence="10">
    <location>
        <begin position="12"/>
        <end position="33"/>
    </location>
</feature>
<feature type="compositionally biased region" description="Basic and acidic residues" evidence="9">
    <location>
        <begin position="987"/>
        <end position="997"/>
    </location>
</feature>
<evidence type="ECO:0000256" key="1">
    <source>
        <dbReference type="ARBA" id="ARBA00000382"/>
    </source>
</evidence>
<dbReference type="InterPro" id="IPR040451">
    <property type="entry name" value="GH81_N"/>
</dbReference>
<comment type="similarity">
    <text evidence="2">Belongs to the glycosyl hydrolase 81 family.</text>
</comment>
<feature type="region of interest" description="Disordered" evidence="9">
    <location>
        <begin position="986"/>
        <end position="1006"/>
    </location>
</feature>
<keyword evidence="10" id="KW-1133">Transmembrane helix</keyword>
<evidence type="ECO:0000256" key="10">
    <source>
        <dbReference type="SAM" id="Phobius"/>
    </source>
</evidence>
<comment type="caution">
    <text evidence="13">The sequence shown here is derived from an EMBL/GenBank/DDBJ whole genome shotgun (WGS) entry which is preliminary data.</text>
</comment>
<feature type="region of interest" description="Disordered" evidence="9">
    <location>
        <begin position="609"/>
        <end position="650"/>
    </location>
</feature>
<dbReference type="PANTHER" id="PTHR31983:SF0">
    <property type="entry name" value="GLUCAN ENDO-1,3-BETA-D-GLUCOSIDASE 2"/>
    <property type="match status" value="1"/>
</dbReference>
<evidence type="ECO:0000313" key="14">
    <source>
        <dbReference type="Proteomes" id="UP001530315"/>
    </source>
</evidence>
<organism evidence="13 14">
    <name type="scientific">Stephanodiscus triporus</name>
    <dbReference type="NCBI Taxonomy" id="2934178"/>
    <lineage>
        <taxon>Eukaryota</taxon>
        <taxon>Sar</taxon>
        <taxon>Stramenopiles</taxon>
        <taxon>Ochrophyta</taxon>
        <taxon>Bacillariophyta</taxon>
        <taxon>Coscinodiscophyceae</taxon>
        <taxon>Thalassiosirophycidae</taxon>
        <taxon>Stephanodiscales</taxon>
        <taxon>Stephanodiscaceae</taxon>
        <taxon>Stephanodiscus</taxon>
    </lineage>
</organism>
<dbReference type="Pfam" id="PF03639">
    <property type="entry name" value="Glyco_hydro_81"/>
    <property type="match status" value="1"/>
</dbReference>
<dbReference type="EMBL" id="JALLAZ020000708">
    <property type="protein sequence ID" value="KAL3788862.1"/>
    <property type="molecule type" value="Genomic_DNA"/>
</dbReference>
<evidence type="ECO:0000313" key="13">
    <source>
        <dbReference type="EMBL" id="KAL3788862.1"/>
    </source>
</evidence>
<evidence type="ECO:0000256" key="2">
    <source>
        <dbReference type="ARBA" id="ARBA00010730"/>
    </source>
</evidence>
<dbReference type="GO" id="GO:0071555">
    <property type="term" value="P:cell wall organization"/>
    <property type="evidence" value="ECO:0007669"/>
    <property type="project" value="UniProtKB-KW"/>
</dbReference>
<dbReference type="GO" id="GO:0042973">
    <property type="term" value="F:glucan endo-1,3-beta-D-glucosidase activity"/>
    <property type="evidence" value="ECO:0007669"/>
    <property type="project" value="UniProtKB-EC"/>
</dbReference>
<protein>
    <recommendedName>
        <fullName evidence="3">glucan endo-1,3-beta-D-glucosidase</fullName>
        <ecNumber evidence="3">3.2.1.39</ecNumber>
    </recommendedName>
</protein>
<dbReference type="Gene3D" id="1.20.5.420">
    <property type="entry name" value="Immunoglobulin FC, subunit C"/>
    <property type="match status" value="1"/>
</dbReference>
<reference evidence="13 14" key="1">
    <citation type="submission" date="2024-10" db="EMBL/GenBank/DDBJ databases">
        <title>Updated reference genomes for cyclostephanoid diatoms.</title>
        <authorList>
            <person name="Roberts W.R."/>
            <person name="Alverson A.J."/>
        </authorList>
    </citation>
    <scope>NUCLEOTIDE SEQUENCE [LARGE SCALE GENOMIC DNA]</scope>
    <source>
        <strain evidence="13 14">AJA276-08</strain>
    </source>
</reference>
<dbReference type="GO" id="GO:0000272">
    <property type="term" value="P:polysaccharide catabolic process"/>
    <property type="evidence" value="ECO:0007669"/>
    <property type="project" value="UniProtKB-KW"/>
</dbReference>
<gene>
    <name evidence="13" type="ORF">ACHAW5_009219</name>
</gene>
<dbReference type="PROSITE" id="PS52008">
    <property type="entry name" value="GH81"/>
    <property type="match status" value="1"/>
</dbReference>
<keyword evidence="14" id="KW-1185">Reference proteome</keyword>
<evidence type="ECO:0000256" key="9">
    <source>
        <dbReference type="SAM" id="MobiDB-lite"/>
    </source>
</evidence>
<feature type="compositionally biased region" description="Low complexity" evidence="9">
    <location>
        <begin position="638"/>
        <end position="650"/>
    </location>
</feature>
<dbReference type="InterPro" id="IPR040720">
    <property type="entry name" value="GH81_C"/>
</dbReference>
<feature type="domain" description="Glycosyl hydrolase family 81 C-terminal" evidence="12">
    <location>
        <begin position="647"/>
        <end position="965"/>
    </location>
</feature>
<evidence type="ECO:0000259" key="12">
    <source>
        <dbReference type="Pfam" id="PF17652"/>
    </source>
</evidence>
<name>A0ABD3PLD7_9STRA</name>
<dbReference type="Pfam" id="PF17652">
    <property type="entry name" value="Glyco_hydro81C"/>
    <property type="match status" value="1"/>
</dbReference>
<evidence type="ECO:0000256" key="3">
    <source>
        <dbReference type="ARBA" id="ARBA00012780"/>
    </source>
</evidence>
<keyword evidence="4" id="KW-0378">Hydrolase</keyword>
<feature type="region of interest" description="Disordered" evidence="9">
    <location>
        <begin position="71"/>
        <end position="99"/>
    </location>
</feature>
<keyword evidence="6" id="KW-0326">Glycosidase</keyword>
<keyword evidence="10" id="KW-0812">Transmembrane</keyword>
<keyword evidence="10" id="KW-0472">Membrane</keyword>
<keyword evidence="7" id="KW-0961">Cell wall biogenesis/degradation</keyword>
<dbReference type="Proteomes" id="UP001530315">
    <property type="component" value="Unassembled WGS sequence"/>
</dbReference>
<feature type="region of interest" description="Disordered" evidence="9">
    <location>
        <begin position="127"/>
        <end position="146"/>
    </location>
</feature>
<proteinExistence type="inferred from homology"/>
<dbReference type="InterPro" id="IPR005200">
    <property type="entry name" value="Endo-beta-glucanase"/>
</dbReference>
<evidence type="ECO:0000256" key="5">
    <source>
        <dbReference type="ARBA" id="ARBA00023277"/>
    </source>
</evidence>
<dbReference type="EC" id="3.2.1.39" evidence="3"/>
<dbReference type="PANTHER" id="PTHR31983">
    <property type="entry name" value="ENDO-1,3(4)-BETA-GLUCANASE 1"/>
    <property type="match status" value="1"/>
</dbReference>
<evidence type="ECO:0000256" key="7">
    <source>
        <dbReference type="ARBA" id="ARBA00023316"/>
    </source>
</evidence>
<evidence type="ECO:0000259" key="11">
    <source>
        <dbReference type="Pfam" id="PF03639"/>
    </source>
</evidence>
<feature type="compositionally biased region" description="Basic and acidic residues" evidence="9">
    <location>
        <begin position="80"/>
        <end position="90"/>
    </location>
</feature>
<evidence type="ECO:0000256" key="8">
    <source>
        <dbReference type="ARBA" id="ARBA00023326"/>
    </source>
</evidence>
<keyword evidence="8" id="KW-0624">Polysaccharide degradation</keyword>